<evidence type="ECO:0000259" key="2">
    <source>
        <dbReference type="Pfam" id="PF04480"/>
    </source>
</evidence>
<evidence type="ECO:0000313" key="4">
    <source>
        <dbReference type="Proteomes" id="UP000664844"/>
    </source>
</evidence>
<keyword evidence="3" id="KW-0540">Nuclease</keyword>
<dbReference type="Gene3D" id="3.40.960.10">
    <property type="entry name" value="VSR Endonuclease"/>
    <property type="match status" value="1"/>
</dbReference>
<protein>
    <submittedName>
        <fullName evidence="3">Endonuclease domain-containing protein</fullName>
    </submittedName>
</protein>
<dbReference type="InterPro" id="IPR011335">
    <property type="entry name" value="Restrct_endonuc-II-like"/>
</dbReference>
<keyword evidence="4" id="KW-1185">Reference proteome</keyword>
<dbReference type="SUPFAM" id="SSF52980">
    <property type="entry name" value="Restriction endonuclease-like"/>
    <property type="match status" value="1"/>
</dbReference>
<dbReference type="CDD" id="cd01038">
    <property type="entry name" value="Endonuclease_DUF559"/>
    <property type="match status" value="1"/>
</dbReference>
<feature type="region of interest" description="Disordered" evidence="1">
    <location>
        <begin position="124"/>
        <end position="151"/>
    </location>
</feature>
<dbReference type="Pfam" id="PF04480">
    <property type="entry name" value="DUF559"/>
    <property type="match status" value="1"/>
</dbReference>
<dbReference type="InterPro" id="IPR007569">
    <property type="entry name" value="DUF559"/>
</dbReference>
<reference evidence="3 4" key="1">
    <citation type="submission" date="2021-03" db="EMBL/GenBank/DDBJ databases">
        <title>Metabolic Capacity of the Antarctic Cyanobacterium Phormidium pseudopriestleyi that Sustains Oxygenic Photosynthesis in the Presence of Hydrogen Sulfide.</title>
        <authorList>
            <person name="Lumian J.E."/>
            <person name="Jungblut A.D."/>
            <person name="Dillon M.L."/>
            <person name="Hawes I."/>
            <person name="Doran P.T."/>
            <person name="Mackey T.J."/>
            <person name="Dick G.J."/>
            <person name="Grettenberger C.L."/>
            <person name="Sumner D.Y."/>
        </authorList>
    </citation>
    <scope>NUCLEOTIDE SEQUENCE [LARGE SCALE GENOMIC DNA]</scope>
    <source>
        <strain evidence="3 4">FRX01</strain>
    </source>
</reference>
<keyword evidence="3" id="KW-0255">Endonuclease</keyword>
<dbReference type="InterPro" id="IPR047216">
    <property type="entry name" value="Endonuclease_DUF559_bact"/>
</dbReference>
<organism evidence="3 4">
    <name type="scientific">Phormidium pseudopriestleyi FRX01</name>
    <dbReference type="NCBI Taxonomy" id="1759528"/>
    <lineage>
        <taxon>Bacteria</taxon>
        <taxon>Bacillati</taxon>
        <taxon>Cyanobacteriota</taxon>
        <taxon>Cyanophyceae</taxon>
        <taxon>Oscillatoriophycideae</taxon>
        <taxon>Oscillatoriales</taxon>
        <taxon>Oscillatoriaceae</taxon>
        <taxon>Phormidium</taxon>
    </lineage>
</organism>
<proteinExistence type="predicted"/>
<dbReference type="GO" id="GO:0004519">
    <property type="term" value="F:endonuclease activity"/>
    <property type="evidence" value="ECO:0007669"/>
    <property type="project" value="UniProtKB-KW"/>
</dbReference>
<accession>A0ABS3FXX3</accession>
<evidence type="ECO:0000313" key="3">
    <source>
        <dbReference type="EMBL" id="MBO0351913.1"/>
    </source>
</evidence>
<feature type="domain" description="DUF559" evidence="2">
    <location>
        <begin position="11"/>
        <end position="116"/>
    </location>
</feature>
<dbReference type="PANTHER" id="PTHR38590">
    <property type="entry name" value="BLL0828 PROTEIN"/>
    <property type="match status" value="1"/>
</dbReference>
<dbReference type="EMBL" id="JAFLQW010000604">
    <property type="protein sequence ID" value="MBO0351913.1"/>
    <property type="molecule type" value="Genomic_DNA"/>
</dbReference>
<evidence type="ECO:0000256" key="1">
    <source>
        <dbReference type="SAM" id="MobiDB-lite"/>
    </source>
</evidence>
<gene>
    <name evidence="3" type="ORF">J0895_23080</name>
</gene>
<name>A0ABS3FXX3_9CYAN</name>
<sequence length="151" mass="17557">MTELYNKTSEKEKRRSLRHNMPPAEKLVWHRLRDRQIEDCKFLRQYSISIFVVDFYAPELKLAIEIDGESHFGDEARIYDIERQTFLEATGVCFLRFTNQEVYKELDGVIEAIGQMICRLREGPHPNPPLAKGRGPERGTLPLGDRRGTPP</sequence>
<dbReference type="PANTHER" id="PTHR38590:SF1">
    <property type="entry name" value="BLL0828 PROTEIN"/>
    <property type="match status" value="1"/>
</dbReference>
<keyword evidence="3" id="KW-0378">Hydrolase</keyword>
<dbReference type="Proteomes" id="UP000664844">
    <property type="component" value="Unassembled WGS sequence"/>
</dbReference>
<comment type="caution">
    <text evidence="3">The sequence shown here is derived from an EMBL/GenBank/DDBJ whole genome shotgun (WGS) entry which is preliminary data.</text>
</comment>